<sequence length="68" mass="7039">ADKTNFNGNAFLNKGTDGKDITIQLSDASSDTMTIAAIETKKLTTTTLAASTDGTKKLDATNAATEIT</sequence>
<organism evidence="1 2">
    <name type="scientific">Bacillus toyonensis</name>
    <dbReference type="NCBI Taxonomy" id="155322"/>
    <lineage>
        <taxon>Bacteria</taxon>
        <taxon>Bacillati</taxon>
        <taxon>Bacillota</taxon>
        <taxon>Bacilli</taxon>
        <taxon>Bacillales</taxon>
        <taxon>Bacillaceae</taxon>
        <taxon>Bacillus</taxon>
        <taxon>Bacillus cereus group</taxon>
    </lineage>
</organism>
<dbReference type="Proteomes" id="UP000224044">
    <property type="component" value="Unassembled WGS sequence"/>
</dbReference>
<feature type="non-terminal residue" evidence="1">
    <location>
        <position position="68"/>
    </location>
</feature>
<accession>A0AAP8EYF8</accession>
<name>A0AAP8EYF8_9BACI</name>
<dbReference type="EMBL" id="NUSY01000123">
    <property type="protein sequence ID" value="PHE03372.1"/>
    <property type="molecule type" value="Genomic_DNA"/>
</dbReference>
<keyword evidence="1" id="KW-0282">Flagellum</keyword>
<reference evidence="1 2" key="1">
    <citation type="submission" date="2017-09" db="EMBL/GenBank/DDBJ databases">
        <title>Large-scale bioinformatics analysis of Bacillus genomes uncovers conserved roles of natural products in bacterial physiology.</title>
        <authorList>
            <consortium name="Agbiome Team Llc"/>
            <person name="Bleich R.M."/>
            <person name="Grubbs K.J."/>
            <person name="Santa Maria K.C."/>
            <person name="Allen S.E."/>
            <person name="Farag S."/>
            <person name="Shank E.A."/>
            <person name="Bowers A."/>
        </authorList>
    </citation>
    <scope>NUCLEOTIDE SEQUENCE [LARGE SCALE GENOMIC DNA]</scope>
    <source>
        <strain evidence="1 2">AFS042148</strain>
    </source>
</reference>
<keyword evidence="1" id="KW-0969">Cilium</keyword>
<evidence type="ECO:0000313" key="2">
    <source>
        <dbReference type="Proteomes" id="UP000224044"/>
    </source>
</evidence>
<proteinExistence type="predicted"/>
<comment type="caution">
    <text evidence="1">The sequence shown here is derived from an EMBL/GenBank/DDBJ whole genome shotgun (WGS) entry which is preliminary data.</text>
</comment>
<keyword evidence="1" id="KW-0966">Cell projection</keyword>
<gene>
    <name evidence="1" type="ORF">COF62_31850</name>
</gene>
<evidence type="ECO:0000313" key="1">
    <source>
        <dbReference type="EMBL" id="PHE03372.1"/>
    </source>
</evidence>
<protein>
    <submittedName>
        <fullName evidence="1">Flagellin</fullName>
    </submittedName>
</protein>
<dbReference type="AlphaFoldDB" id="A0AAP8EYF8"/>
<feature type="non-terminal residue" evidence="1">
    <location>
        <position position="1"/>
    </location>
</feature>